<proteinExistence type="predicted"/>
<dbReference type="AlphaFoldDB" id="A0A6C0CG27"/>
<dbReference type="EMBL" id="MN739396">
    <property type="protein sequence ID" value="QHT02639.1"/>
    <property type="molecule type" value="Genomic_DNA"/>
</dbReference>
<organism evidence="2">
    <name type="scientific">viral metagenome</name>
    <dbReference type="NCBI Taxonomy" id="1070528"/>
    <lineage>
        <taxon>unclassified sequences</taxon>
        <taxon>metagenomes</taxon>
        <taxon>organismal metagenomes</taxon>
    </lineage>
</organism>
<keyword evidence="1" id="KW-1133">Transmembrane helix</keyword>
<name>A0A6C0CG27_9ZZZZ</name>
<accession>A0A6C0CG27</accession>
<keyword evidence="1" id="KW-0472">Membrane</keyword>
<evidence type="ECO:0000256" key="1">
    <source>
        <dbReference type="SAM" id="Phobius"/>
    </source>
</evidence>
<feature type="transmembrane region" description="Helical" evidence="1">
    <location>
        <begin position="51"/>
        <end position="73"/>
    </location>
</feature>
<reference evidence="2" key="1">
    <citation type="journal article" date="2020" name="Nature">
        <title>Giant virus diversity and host interactions through global metagenomics.</title>
        <authorList>
            <person name="Schulz F."/>
            <person name="Roux S."/>
            <person name="Paez-Espino D."/>
            <person name="Jungbluth S."/>
            <person name="Walsh D.A."/>
            <person name="Denef V.J."/>
            <person name="McMahon K.D."/>
            <person name="Konstantinidis K.T."/>
            <person name="Eloe-Fadrosh E.A."/>
            <person name="Kyrpides N.C."/>
            <person name="Woyke T."/>
        </authorList>
    </citation>
    <scope>NUCLEOTIDE SEQUENCE</scope>
    <source>
        <strain evidence="2">GVMAG-M-3300020595-32</strain>
    </source>
</reference>
<keyword evidence="1" id="KW-0812">Transmembrane</keyword>
<protein>
    <submittedName>
        <fullName evidence="2">Uncharacterized protein</fullName>
    </submittedName>
</protein>
<sequence>MDKPIFEFNLDLSDYNILALNDTIRMLVIQVVVQVLFVLRNPEVELLSNIFIENTLFIILGVMVYWLLFNYVIVLKNKDKVNNSDYYQDVYTRK</sequence>
<evidence type="ECO:0000313" key="2">
    <source>
        <dbReference type="EMBL" id="QHT02639.1"/>
    </source>
</evidence>